<accession>A0AAW3BID3</accession>
<comment type="caution">
    <text evidence="4">The sequence shown here is derived from an EMBL/GenBank/DDBJ whole genome shotgun (WGS) entry which is preliminary data.</text>
</comment>
<evidence type="ECO:0000313" key="5">
    <source>
        <dbReference type="Proteomes" id="UP001501274"/>
    </source>
</evidence>
<evidence type="ECO:0000256" key="2">
    <source>
        <dbReference type="SAM" id="Phobius"/>
    </source>
</evidence>
<feature type="chain" id="PRO_5043710994" evidence="3">
    <location>
        <begin position="31"/>
        <end position="601"/>
    </location>
</feature>
<protein>
    <submittedName>
        <fullName evidence="4">Uncharacterized protein</fullName>
    </submittedName>
</protein>
<feature type="transmembrane region" description="Helical" evidence="2">
    <location>
        <begin position="536"/>
        <end position="559"/>
    </location>
</feature>
<gene>
    <name evidence="4" type="ORF">Q4I28_005607</name>
</gene>
<evidence type="ECO:0000256" key="1">
    <source>
        <dbReference type="SAM" id="MobiDB-lite"/>
    </source>
</evidence>
<keyword evidence="3" id="KW-0732">Signal</keyword>
<keyword evidence="2" id="KW-0812">Transmembrane</keyword>
<feature type="region of interest" description="Disordered" evidence="1">
    <location>
        <begin position="378"/>
        <end position="430"/>
    </location>
</feature>
<feature type="compositionally biased region" description="Polar residues" evidence="1">
    <location>
        <begin position="390"/>
        <end position="404"/>
    </location>
</feature>
<evidence type="ECO:0000313" key="4">
    <source>
        <dbReference type="EMBL" id="KAL0521411.1"/>
    </source>
</evidence>
<dbReference type="Proteomes" id="UP001501274">
    <property type="component" value="Unassembled WGS sequence"/>
</dbReference>
<sequence>MACTRLFRLATAAHLTWYLALVLICVAAAAAPTFSASSAFQQHRDRRVAQLRAALLDSALYNVETLSDPPLELGVHTACKKFGRGCPDAYIRFLEGLLNTLRAEATDGDCRNKTSGNAQDEKAKCLAPQAQAEASNDAMSPARSVFEAPEQYIRGVDDRITDGAVSLASLLPRDLRLPLQLSWPYEARKRLENLHHLLATREAEFHRDGIALTSLQRLYHVPLAERIHLVEDLDGVMAAWLHTACAIGLSSSVPLPTGWTEQKWEDVYGLWCRHVEQCYQNRRNADLSAATMTTATPSSFLPLPRKAWRCIALHHVTLYLQLLVGADQLLTSACSWTFCVAVPSAFLTCILLWLCVGDAWTEAAEAFMVNSSVAASNATDQDNGEVNGLGESSGTAPSTTQNECRPTSTATGSPSTPSARSPVRGTEAELPMSPVPSVVFTEGRHGTASAQCDAVPVSEHCHCQLQRQRERQRQRRAALLRCRFAESVLHRSSTLFFLKLRLLLCLLVAGQLLWSLWCVLAASYNMTASAASLVQFFLPSWLLACLSAYFVVPLQVMVLGTALKGALSAHEELLSFQAKCAAEQRALLNAAGVLPSSDRKV</sequence>
<feature type="transmembrane region" description="Helical" evidence="2">
    <location>
        <begin position="500"/>
        <end position="524"/>
    </location>
</feature>
<dbReference type="EMBL" id="JBAMZN010000031">
    <property type="protein sequence ID" value="KAL0521411.1"/>
    <property type="molecule type" value="Genomic_DNA"/>
</dbReference>
<keyword evidence="5" id="KW-1185">Reference proteome</keyword>
<name>A0AAW3BID3_9TRYP</name>
<dbReference type="AlphaFoldDB" id="A0AAW3BID3"/>
<reference evidence="4 5" key="1">
    <citation type="submission" date="2024-02" db="EMBL/GenBank/DDBJ databases">
        <title>FIRST GENOME SEQUENCES OF Leishmania (Viannia) shawi, Leishmania (Viannia) lindenbergi AND Leishmania (Viannia) utingensis.</title>
        <authorList>
            <person name="Resadore F."/>
            <person name="Custodio M.G.F."/>
            <person name="Boite M.C."/>
            <person name="Cupolillo E."/>
            <person name="Ferreira G.E.M."/>
        </authorList>
    </citation>
    <scope>NUCLEOTIDE SEQUENCE [LARGE SCALE GENOMIC DNA]</scope>
    <source>
        <strain evidence="4 5">MDAS/BR/1979/M5533</strain>
    </source>
</reference>
<feature type="compositionally biased region" description="Low complexity" evidence="1">
    <location>
        <begin position="405"/>
        <end position="422"/>
    </location>
</feature>
<proteinExistence type="predicted"/>
<keyword evidence="2" id="KW-1133">Transmembrane helix</keyword>
<keyword evidence="2" id="KW-0472">Membrane</keyword>
<evidence type="ECO:0000256" key="3">
    <source>
        <dbReference type="SAM" id="SignalP"/>
    </source>
</evidence>
<feature type="signal peptide" evidence="3">
    <location>
        <begin position="1"/>
        <end position="30"/>
    </location>
</feature>
<organism evidence="4 5">
    <name type="scientific">Leishmania naiffi</name>
    <dbReference type="NCBI Taxonomy" id="5678"/>
    <lineage>
        <taxon>Eukaryota</taxon>
        <taxon>Discoba</taxon>
        <taxon>Euglenozoa</taxon>
        <taxon>Kinetoplastea</taxon>
        <taxon>Metakinetoplastina</taxon>
        <taxon>Trypanosomatida</taxon>
        <taxon>Trypanosomatidae</taxon>
        <taxon>Leishmaniinae</taxon>
        <taxon>Leishmania</taxon>
        <taxon>Leishmania naiffi species complex</taxon>
    </lineage>
</organism>